<evidence type="ECO:0000256" key="6">
    <source>
        <dbReference type="ARBA" id="ARBA00023136"/>
    </source>
</evidence>
<feature type="transmembrane region" description="Helical" evidence="9">
    <location>
        <begin position="291"/>
        <end position="313"/>
    </location>
</feature>
<dbReference type="Proteomes" id="UP000327013">
    <property type="component" value="Chromosome 7"/>
</dbReference>
<feature type="region of interest" description="Disordered" evidence="8">
    <location>
        <begin position="1"/>
        <end position="51"/>
    </location>
</feature>
<feature type="compositionally biased region" description="Polar residues" evidence="8">
    <location>
        <begin position="39"/>
        <end position="51"/>
    </location>
</feature>
<feature type="transmembrane region" description="Helical" evidence="9">
    <location>
        <begin position="366"/>
        <end position="390"/>
    </location>
</feature>
<keyword evidence="4" id="KW-0029">Amino-acid transport</keyword>
<dbReference type="AlphaFoldDB" id="A0A5N6RLM7"/>
<evidence type="ECO:0000256" key="4">
    <source>
        <dbReference type="ARBA" id="ARBA00022970"/>
    </source>
</evidence>
<feature type="domain" description="Amino acid transporter transmembrane" evidence="10">
    <location>
        <begin position="148"/>
        <end position="516"/>
    </location>
</feature>
<dbReference type="PANTHER" id="PTHR22950:SF692">
    <property type="entry name" value="TRANSMEMBRANE AMINO ACID TRANSPORTER FAMILY PROTEIN"/>
    <property type="match status" value="1"/>
</dbReference>
<gene>
    <name evidence="11" type="ORF">FH972_017346</name>
</gene>
<name>A0A5N6RLM7_9ROSI</name>
<keyword evidence="2" id="KW-0813">Transport</keyword>
<evidence type="ECO:0000256" key="5">
    <source>
        <dbReference type="ARBA" id="ARBA00022989"/>
    </source>
</evidence>
<evidence type="ECO:0000313" key="12">
    <source>
        <dbReference type="Proteomes" id="UP000327013"/>
    </source>
</evidence>
<keyword evidence="12" id="KW-1185">Reference proteome</keyword>
<evidence type="ECO:0000256" key="8">
    <source>
        <dbReference type="SAM" id="MobiDB-lite"/>
    </source>
</evidence>
<comment type="subcellular location">
    <subcellularLocation>
        <location evidence="1">Membrane</location>
        <topology evidence="1">Multi-pass membrane protein</topology>
    </subcellularLocation>
</comment>
<keyword evidence="5 9" id="KW-1133">Transmembrane helix</keyword>
<sequence>MKLNEDFGPDRGDEFQTDDEENEAERICWHEDDTESEDTVSSGSPSDKNMYLSNSSWPQSYRQSMDMFTSVTPPFINFLRGNSLTGISSVFSTAYKRPQSSELDSSPSKPLISETSLDKEEVPTYTEPVKLSASKFSISELPPPQEQCSFAQAVINGINVLCGIGLLTTPYAIKEGGWLSLIILLIFGILSCYTGFLLKRCLESSPGLQTYPDIGQAAFGLAGRLGIAIILYVELYASCVEYIIMMSDNLASLFPNAHLSFAGIHLGSHPTFSILATLFVLPTVWLRNLSLLSYLSGGGVVASILVALCLLWVGVVDQVGFHPTGTALDLANLSVTIGIFGFSYAGHSVFPNIYTSMKEPSQFPSVLIASFSFCFFMYTGVAICGFLMFGDSIKSQFSLNMPREFVASNIAIWTMVVNPLTKYALTIAPIALCIEELLPSAQLRSYSVVVLIRTILVFSTLVVALTFPFFAFVMALIGSLFAMLIALIFPCACYLRLLKGRLTKLQIATSILIMSVGVKISTILKNTNNSMRFNQQKEGIGWRNGGDVYQEYCRQEEEGSS</sequence>
<keyword evidence="3 9" id="KW-0812">Transmembrane</keyword>
<dbReference type="GO" id="GO:0015179">
    <property type="term" value="F:L-amino acid transmembrane transporter activity"/>
    <property type="evidence" value="ECO:0007669"/>
    <property type="project" value="TreeGrafter"/>
</dbReference>
<protein>
    <recommendedName>
        <fullName evidence="10">Amino acid transporter transmembrane domain-containing protein</fullName>
    </recommendedName>
</protein>
<evidence type="ECO:0000256" key="2">
    <source>
        <dbReference type="ARBA" id="ARBA00022448"/>
    </source>
</evidence>
<evidence type="ECO:0000256" key="9">
    <source>
        <dbReference type="SAM" id="Phobius"/>
    </source>
</evidence>
<feature type="transmembrane region" description="Helical" evidence="9">
    <location>
        <begin position="179"/>
        <end position="198"/>
    </location>
</feature>
<feature type="transmembrane region" description="Helical" evidence="9">
    <location>
        <begin position="410"/>
        <end position="434"/>
    </location>
</feature>
<dbReference type="EMBL" id="CM017327">
    <property type="protein sequence ID" value="KAE8099357.1"/>
    <property type="molecule type" value="Genomic_DNA"/>
</dbReference>
<feature type="transmembrane region" description="Helical" evidence="9">
    <location>
        <begin position="471"/>
        <end position="495"/>
    </location>
</feature>
<dbReference type="Pfam" id="PF01490">
    <property type="entry name" value="Aa_trans"/>
    <property type="match status" value="1"/>
</dbReference>
<reference evidence="11 12" key="1">
    <citation type="submission" date="2019-06" db="EMBL/GenBank/DDBJ databases">
        <title>A chromosomal-level reference genome of Carpinus fangiana (Coryloideae, Betulaceae).</title>
        <authorList>
            <person name="Yang X."/>
            <person name="Wang Z."/>
            <person name="Zhang L."/>
            <person name="Hao G."/>
            <person name="Liu J."/>
            <person name="Yang Y."/>
        </authorList>
    </citation>
    <scope>NUCLEOTIDE SEQUENCE [LARGE SCALE GENOMIC DNA]</scope>
    <source>
        <strain evidence="11">Cfa_2016G</strain>
        <tissue evidence="11">Leaf</tissue>
    </source>
</reference>
<feature type="transmembrane region" description="Helical" evidence="9">
    <location>
        <begin position="264"/>
        <end position="284"/>
    </location>
</feature>
<feature type="transmembrane region" description="Helical" evidence="9">
    <location>
        <begin position="219"/>
        <end position="244"/>
    </location>
</feature>
<feature type="compositionally biased region" description="Basic and acidic residues" evidence="8">
    <location>
        <begin position="1"/>
        <end position="14"/>
    </location>
</feature>
<accession>A0A5N6RLM7</accession>
<dbReference type="GO" id="GO:0005774">
    <property type="term" value="C:vacuolar membrane"/>
    <property type="evidence" value="ECO:0007669"/>
    <property type="project" value="TreeGrafter"/>
</dbReference>
<evidence type="ECO:0000313" key="11">
    <source>
        <dbReference type="EMBL" id="KAE8099357.1"/>
    </source>
</evidence>
<dbReference type="InterPro" id="IPR013057">
    <property type="entry name" value="AA_transpt_TM"/>
</dbReference>
<feature type="transmembrane region" description="Helical" evidence="9">
    <location>
        <begin position="333"/>
        <end position="354"/>
    </location>
</feature>
<comment type="similarity">
    <text evidence="7">Belongs to the amino acid/polyamine transporter 2 family. Amino acid/auxin permease (AAAP) (TC 2.A.18.5) subfamily.</text>
</comment>
<feature type="transmembrane region" description="Helical" evidence="9">
    <location>
        <begin position="446"/>
        <end position="465"/>
    </location>
</feature>
<dbReference type="FunFam" id="1.20.1740.10:FF:000047">
    <property type="entry name" value="Amino acid transporter AVT1A"/>
    <property type="match status" value="1"/>
</dbReference>
<dbReference type="OrthoDB" id="655540at2759"/>
<evidence type="ECO:0000256" key="3">
    <source>
        <dbReference type="ARBA" id="ARBA00022692"/>
    </source>
</evidence>
<keyword evidence="6 9" id="KW-0472">Membrane</keyword>
<evidence type="ECO:0000256" key="1">
    <source>
        <dbReference type="ARBA" id="ARBA00004141"/>
    </source>
</evidence>
<evidence type="ECO:0000256" key="7">
    <source>
        <dbReference type="ARBA" id="ARBA00049662"/>
    </source>
</evidence>
<proteinExistence type="inferred from homology"/>
<dbReference type="PANTHER" id="PTHR22950">
    <property type="entry name" value="AMINO ACID TRANSPORTER"/>
    <property type="match status" value="1"/>
</dbReference>
<organism evidence="11 12">
    <name type="scientific">Carpinus fangiana</name>
    <dbReference type="NCBI Taxonomy" id="176857"/>
    <lineage>
        <taxon>Eukaryota</taxon>
        <taxon>Viridiplantae</taxon>
        <taxon>Streptophyta</taxon>
        <taxon>Embryophyta</taxon>
        <taxon>Tracheophyta</taxon>
        <taxon>Spermatophyta</taxon>
        <taxon>Magnoliopsida</taxon>
        <taxon>eudicotyledons</taxon>
        <taxon>Gunneridae</taxon>
        <taxon>Pentapetalae</taxon>
        <taxon>rosids</taxon>
        <taxon>fabids</taxon>
        <taxon>Fagales</taxon>
        <taxon>Betulaceae</taxon>
        <taxon>Carpinus</taxon>
    </lineage>
</organism>
<evidence type="ECO:0000259" key="10">
    <source>
        <dbReference type="Pfam" id="PF01490"/>
    </source>
</evidence>